<name>E0W189_PEDHC</name>
<dbReference type="EMBL" id="AAZO01006931">
    <property type="status" value="NOT_ANNOTATED_CDS"/>
    <property type="molecule type" value="Genomic_DNA"/>
</dbReference>
<dbReference type="PANTHER" id="PTHR10342">
    <property type="entry name" value="ARYLSULFATASE"/>
    <property type="match status" value="1"/>
</dbReference>
<evidence type="ECO:0000313" key="8">
    <source>
        <dbReference type="EMBL" id="EEB19395.1"/>
    </source>
</evidence>
<dbReference type="InterPro" id="IPR000917">
    <property type="entry name" value="Sulfatase_N"/>
</dbReference>
<feature type="domain" description="Sulfatase N-terminal" evidence="7">
    <location>
        <begin position="31"/>
        <end position="352"/>
    </location>
</feature>
<dbReference type="Gene3D" id="3.40.720.10">
    <property type="entry name" value="Alkaline Phosphatase, subunit A"/>
    <property type="match status" value="1"/>
</dbReference>
<dbReference type="GeneID" id="8234914"/>
<dbReference type="EC" id="3.1.6.12" evidence="8"/>
<dbReference type="CTD" id="8234914"/>
<dbReference type="eggNOG" id="KOG3867">
    <property type="taxonomic scope" value="Eukaryota"/>
</dbReference>
<evidence type="ECO:0000256" key="2">
    <source>
        <dbReference type="ARBA" id="ARBA00008779"/>
    </source>
</evidence>
<dbReference type="EMBL" id="DS235866">
    <property type="protein sequence ID" value="EEB19395.1"/>
    <property type="molecule type" value="Genomic_DNA"/>
</dbReference>
<evidence type="ECO:0000256" key="3">
    <source>
        <dbReference type="ARBA" id="ARBA00022723"/>
    </source>
</evidence>
<evidence type="ECO:0000313" key="10">
    <source>
        <dbReference type="Proteomes" id="UP000009046"/>
    </source>
</evidence>
<dbReference type="GO" id="GO:0003943">
    <property type="term" value="F:N-acetylgalactosamine-4-sulfatase activity"/>
    <property type="evidence" value="ECO:0007669"/>
    <property type="project" value="UniProtKB-EC"/>
</dbReference>
<dbReference type="InParanoid" id="E0W189"/>
<dbReference type="Pfam" id="PF00884">
    <property type="entry name" value="Sulfatase"/>
    <property type="match status" value="1"/>
</dbReference>
<dbReference type="InterPro" id="IPR024607">
    <property type="entry name" value="Sulfatase_CS"/>
</dbReference>
<evidence type="ECO:0000256" key="1">
    <source>
        <dbReference type="ARBA" id="ARBA00001913"/>
    </source>
</evidence>
<protein>
    <submittedName>
        <fullName evidence="8">Arylsulfatase B, putative</fullName>
        <ecNumber evidence="8">3.1.6.12</ecNumber>
    </submittedName>
</protein>
<organism>
    <name type="scientific">Pediculus humanus subsp. corporis</name>
    <name type="common">Body louse</name>
    <dbReference type="NCBI Taxonomy" id="121224"/>
    <lineage>
        <taxon>Eukaryota</taxon>
        <taxon>Metazoa</taxon>
        <taxon>Ecdysozoa</taxon>
        <taxon>Arthropoda</taxon>
        <taxon>Hexapoda</taxon>
        <taxon>Insecta</taxon>
        <taxon>Pterygota</taxon>
        <taxon>Neoptera</taxon>
        <taxon>Paraneoptera</taxon>
        <taxon>Psocodea</taxon>
        <taxon>Troctomorpha</taxon>
        <taxon>Phthiraptera</taxon>
        <taxon>Anoplura</taxon>
        <taxon>Pediculidae</taxon>
        <taxon>Pediculus</taxon>
    </lineage>
</organism>
<dbReference type="PANTHER" id="PTHR10342:SF273">
    <property type="entry name" value="RE14504P"/>
    <property type="match status" value="1"/>
</dbReference>
<dbReference type="AlphaFoldDB" id="E0W189"/>
<dbReference type="SUPFAM" id="SSF53649">
    <property type="entry name" value="Alkaline phosphatase-like"/>
    <property type="match status" value="1"/>
</dbReference>
<dbReference type="CDD" id="cd16029">
    <property type="entry name" value="4-S"/>
    <property type="match status" value="1"/>
</dbReference>
<dbReference type="PROSITE" id="PS00523">
    <property type="entry name" value="SULFATASE_1"/>
    <property type="match status" value="1"/>
</dbReference>
<keyword evidence="3" id="KW-0479">Metal-binding</keyword>
<dbReference type="Proteomes" id="UP000009046">
    <property type="component" value="Unassembled WGS sequence"/>
</dbReference>
<dbReference type="HOGENOM" id="CLU_006332_10_1_1"/>
<dbReference type="EnsemblMetazoa" id="PHUM570670-RA">
    <property type="protein sequence ID" value="PHUM570670-PA"/>
    <property type="gene ID" value="PHUM570670"/>
</dbReference>
<dbReference type="STRING" id="121224.E0W189"/>
<dbReference type="RefSeq" id="XP_002432133.1">
    <property type="nucleotide sequence ID" value="XM_002432088.1"/>
</dbReference>
<keyword evidence="6" id="KW-0325">Glycoprotein</keyword>
<comment type="cofactor">
    <cofactor evidence="1">
        <name>Ca(2+)</name>
        <dbReference type="ChEBI" id="CHEBI:29108"/>
    </cofactor>
</comment>
<sequence>MFTIIIIIIGYYLTLCTWIDIINCEKLVNNPHIIIILADDLGWNDVGFHGSNQIPTPNIDALAFTGIILNNYYVAPVCTPSRSALLTGKYPIHTGLQHGVIHGSAPYGLNLNEKLLPEYLRSLNYVTRHVGKWHLGSFKKDYTPEYRGFDSHYGYWTGHQDYYDHTAIENPGFWGYDMRRGMNVTRSDFGYYTTDLFTNEAVKVIKGHDSNKPLFLYLAHLATHSGNKYSPLQAPAETVAKFNYIKDKNRRLFAGMLSKLDESVGKVVEALADSNMINNCVILFSTDNGGPAGGFNLNAASNWPLRGVKDTLWEGGVRGVGFIWSPFLPSSKVSNAMIHITDWLPTLLSLTNASNSISDIDGINVWPNLSKGLPSVRKEILLNIDTERKIAALRYKNWKYKKGNANNWNKWYGPSGRDMNYDWNELYNSDAAKAIKHIKVLPNKKLVMELINATQVTCNVKEEEEEEDESDQNSCERVIWHQISKMVPPRNKPVDIRSNPVYWDYTWTNWMDYL</sequence>
<gene>
    <name evidence="9" type="primary">8234914</name>
    <name evidence="8" type="ORF">Phum_PHUM570670</name>
</gene>
<reference evidence="9" key="3">
    <citation type="submission" date="2020-05" db="UniProtKB">
        <authorList>
            <consortium name="EnsemblMetazoa"/>
        </authorList>
    </citation>
    <scope>IDENTIFICATION</scope>
    <source>
        <strain evidence="9">USDA</strain>
    </source>
</reference>
<keyword evidence="10" id="KW-1185">Reference proteome</keyword>
<evidence type="ECO:0000256" key="5">
    <source>
        <dbReference type="ARBA" id="ARBA00022837"/>
    </source>
</evidence>
<dbReference type="KEGG" id="phu:Phum_PHUM570670"/>
<reference evidence="8" key="1">
    <citation type="submission" date="2007-04" db="EMBL/GenBank/DDBJ databases">
        <title>Annotation of Pediculus humanus corporis strain USDA.</title>
        <authorList>
            <person name="Kirkness E."/>
            <person name="Hannick L."/>
            <person name="Hass B."/>
            <person name="Bruggner R."/>
            <person name="Lawson D."/>
            <person name="Bidwell S."/>
            <person name="Joardar V."/>
            <person name="Caler E."/>
            <person name="Walenz B."/>
            <person name="Inman J."/>
            <person name="Schobel S."/>
            <person name="Galinsky K."/>
            <person name="Amedeo P."/>
            <person name="Strausberg R."/>
        </authorList>
    </citation>
    <scope>NUCLEOTIDE SEQUENCE</scope>
    <source>
        <strain evidence="8">USDA</strain>
    </source>
</reference>
<evidence type="ECO:0000256" key="4">
    <source>
        <dbReference type="ARBA" id="ARBA00022801"/>
    </source>
</evidence>
<evidence type="ECO:0000259" key="7">
    <source>
        <dbReference type="Pfam" id="PF00884"/>
    </source>
</evidence>
<keyword evidence="5" id="KW-0106">Calcium</keyword>
<dbReference type="VEuPathDB" id="VectorBase:PHUM570670"/>
<reference evidence="8" key="2">
    <citation type="submission" date="2007-04" db="EMBL/GenBank/DDBJ databases">
        <title>The genome of the human body louse.</title>
        <authorList>
            <consortium name="The Human Body Louse Genome Consortium"/>
            <person name="Kirkness E."/>
            <person name="Walenz B."/>
            <person name="Hass B."/>
            <person name="Bruggner R."/>
            <person name="Strausberg R."/>
        </authorList>
    </citation>
    <scope>NUCLEOTIDE SEQUENCE</scope>
    <source>
        <strain evidence="8">USDA</strain>
    </source>
</reference>
<dbReference type="OrthoDB" id="103349at2759"/>
<dbReference type="Gene3D" id="3.30.1120.10">
    <property type="match status" value="1"/>
</dbReference>
<dbReference type="OMA" id="FSHHAVH"/>
<evidence type="ECO:0000313" key="9">
    <source>
        <dbReference type="EnsemblMetazoa" id="PHUM570670-PA"/>
    </source>
</evidence>
<dbReference type="InterPro" id="IPR047115">
    <property type="entry name" value="ARSB"/>
</dbReference>
<keyword evidence="4 8" id="KW-0378">Hydrolase</keyword>
<dbReference type="InterPro" id="IPR017850">
    <property type="entry name" value="Alkaline_phosphatase_core_sf"/>
</dbReference>
<comment type="similarity">
    <text evidence="2">Belongs to the sulfatase family.</text>
</comment>
<evidence type="ECO:0000256" key="6">
    <source>
        <dbReference type="ARBA" id="ARBA00023180"/>
    </source>
</evidence>
<accession>E0W189</accession>
<proteinExistence type="inferred from homology"/>
<dbReference type="GO" id="GO:0046872">
    <property type="term" value="F:metal ion binding"/>
    <property type="evidence" value="ECO:0007669"/>
    <property type="project" value="UniProtKB-KW"/>
</dbReference>